<keyword evidence="3" id="KW-1185">Reference proteome</keyword>
<dbReference type="EMBL" id="JAHRHJ020000010">
    <property type="protein sequence ID" value="KAH9297951.1"/>
    <property type="molecule type" value="Genomic_DNA"/>
</dbReference>
<sequence>MLDSPTTWIPEGTKASCYQAPKYAIPKKMMYAMGYNGYGCGTDEQGIREPIPTPHFKTDKYDIDIRPYGAHPFDINATSS</sequence>
<comment type="caution">
    <text evidence="2">The sequence shown here is derived from an EMBL/GenBank/DDBJ whole genome shotgun (WGS) entry which is preliminary data.</text>
</comment>
<organism evidence="2 3">
    <name type="scientific">Taxus chinensis</name>
    <name type="common">Chinese yew</name>
    <name type="synonym">Taxus wallichiana var. chinensis</name>
    <dbReference type="NCBI Taxonomy" id="29808"/>
    <lineage>
        <taxon>Eukaryota</taxon>
        <taxon>Viridiplantae</taxon>
        <taxon>Streptophyta</taxon>
        <taxon>Embryophyta</taxon>
        <taxon>Tracheophyta</taxon>
        <taxon>Spermatophyta</taxon>
        <taxon>Pinopsida</taxon>
        <taxon>Pinidae</taxon>
        <taxon>Conifers II</taxon>
        <taxon>Cupressales</taxon>
        <taxon>Taxaceae</taxon>
        <taxon>Taxus</taxon>
    </lineage>
</organism>
<protein>
    <recommendedName>
        <fullName evidence="1">G-patch domain-containing protein</fullName>
    </recommendedName>
</protein>
<feature type="non-terminal residue" evidence="2">
    <location>
        <position position="80"/>
    </location>
</feature>
<accession>A0AA38CAK4</accession>
<evidence type="ECO:0000313" key="3">
    <source>
        <dbReference type="Proteomes" id="UP000824469"/>
    </source>
</evidence>
<proteinExistence type="predicted"/>
<dbReference type="Proteomes" id="UP000824469">
    <property type="component" value="Unassembled WGS sequence"/>
</dbReference>
<gene>
    <name evidence="2" type="ORF">KI387_029633</name>
</gene>
<feature type="domain" description="G-patch" evidence="1">
    <location>
        <begin position="28"/>
        <end position="52"/>
    </location>
</feature>
<dbReference type="Pfam" id="PF01585">
    <property type="entry name" value="G-patch"/>
    <property type="match status" value="1"/>
</dbReference>
<name>A0AA38CAK4_TAXCH</name>
<evidence type="ECO:0000313" key="2">
    <source>
        <dbReference type="EMBL" id="KAH9297951.1"/>
    </source>
</evidence>
<evidence type="ECO:0000259" key="1">
    <source>
        <dbReference type="Pfam" id="PF01585"/>
    </source>
</evidence>
<dbReference type="AlphaFoldDB" id="A0AA38CAK4"/>
<dbReference type="GO" id="GO:0003676">
    <property type="term" value="F:nucleic acid binding"/>
    <property type="evidence" value="ECO:0007669"/>
    <property type="project" value="InterPro"/>
</dbReference>
<dbReference type="InterPro" id="IPR000467">
    <property type="entry name" value="G_patch_dom"/>
</dbReference>
<reference evidence="2 3" key="1">
    <citation type="journal article" date="2021" name="Nat. Plants">
        <title>The Taxus genome provides insights into paclitaxel biosynthesis.</title>
        <authorList>
            <person name="Xiong X."/>
            <person name="Gou J."/>
            <person name="Liao Q."/>
            <person name="Li Y."/>
            <person name="Zhou Q."/>
            <person name="Bi G."/>
            <person name="Li C."/>
            <person name="Du R."/>
            <person name="Wang X."/>
            <person name="Sun T."/>
            <person name="Guo L."/>
            <person name="Liang H."/>
            <person name="Lu P."/>
            <person name="Wu Y."/>
            <person name="Zhang Z."/>
            <person name="Ro D.K."/>
            <person name="Shang Y."/>
            <person name="Huang S."/>
            <person name="Yan J."/>
        </authorList>
    </citation>
    <scope>NUCLEOTIDE SEQUENCE [LARGE SCALE GENOMIC DNA]</scope>
    <source>
        <strain evidence="2">Ta-2019</strain>
    </source>
</reference>